<protein>
    <submittedName>
        <fullName evidence="5">Xanthine dehydrogenase family protein subunit M</fullName>
    </submittedName>
</protein>
<dbReference type="Proteomes" id="UP000657931">
    <property type="component" value="Unassembled WGS sequence"/>
</dbReference>
<dbReference type="RefSeq" id="WP_191814323.1">
    <property type="nucleotide sequence ID" value="NZ_JACSQT010000005.1"/>
</dbReference>
<dbReference type="InterPro" id="IPR016166">
    <property type="entry name" value="FAD-bd_PCMH"/>
</dbReference>
<dbReference type="Gene3D" id="3.30.390.50">
    <property type="entry name" value="CO dehydrogenase flavoprotein, C-terminal domain"/>
    <property type="match status" value="1"/>
</dbReference>
<dbReference type="InterPro" id="IPR051312">
    <property type="entry name" value="Diverse_Substr_Oxidored"/>
</dbReference>
<evidence type="ECO:0000313" key="6">
    <source>
        <dbReference type="Proteomes" id="UP000657931"/>
    </source>
</evidence>
<evidence type="ECO:0000256" key="3">
    <source>
        <dbReference type="ARBA" id="ARBA00023002"/>
    </source>
</evidence>
<name>A0ABR8QQG5_9BACI</name>
<dbReference type="EMBL" id="JACSQT010000005">
    <property type="protein sequence ID" value="MBD7937787.1"/>
    <property type="molecule type" value="Genomic_DNA"/>
</dbReference>
<keyword evidence="1" id="KW-0285">Flavoprotein</keyword>
<dbReference type="InterPro" id="IPR036683">
    <property type="entry name" value="CO_DH_flav_C_dom_sf"/>
</dbReference>
<evidence type="ECO:0000313" key="5">
    <source>
        <dbReference type="EMBL" id="MBD7937787.1"/>
    </source>
</evidence>
<sequence length="297" mass="32499">MKPSKFKYLKPSSVEEALTYLEEYGDDCKIISGGQSLIPVLNMRLSTPEFLIDVSGIKELNYIREEDGYIAIGALTRHVEVENSQLIKEKCPLLIDAIKWVGHKQIRNRGTIGGSIAHGDPSAELPCVLTTLRGEIVIASVDEEEVVGPEDFFLTYLLTALQTNQLVKEVRFPIMTQGERVGHSFVEVARRHGDFGLAIAAAVIGLDNQGLIQKAQLAVGGVNPVPLVVEEAEELLIGKKVSEALLKEVAELTSDCVDPEGDLHGSADYRRELIGTLLKRAIEEATARAWEGEEKVG</sequence>
<keyword evidence="6" id="KW-1185">Reference proteome</keyword>
<dbReference type="InterPro" id="IPR016169">
    <property type="entry name" value="FAD-bd_PCMH_sub2"/>
</dbReference>
<proteinExistence type="predicted"/>
<feature type="domain" description="FAD-binding PCMH-type" evidence="4">
    <location>
        <begin position="1"/>
        <end position="177"/>
    </location>
</feature>
<organism evidence="5 6">
    <name type="scientific">Cytobacillus stercorigallinarum</name>
    <dbReference type="NCBI Taxonomy" id="2762240"/>
    <lineage>
        <taxon>Bacteria</taxon>
        <taxon>Bacillati</taxon>
        <taxon>Bacillota</taxon>
        <taxon>Bacilli</taxon>
        <taxon>Bacillales</taxon>
        <taxon>Bacillaceae</taxon>
        <taxon>Cytobacillus</taxon>
    </lineage>
</organism>
<keyword evidence="3" id="KW-0560">Oxidoreductase</keyword>
<dbReference type="SUPFAM" id="SSF56176">
    <property type="entry name" value="FAD-binding/transporter-associated domain-like"/>
    <property type="match status" value="1"/>
</dbReference>
<dbReference type="PANTHER" id="PTHR42659">
    <property type="entry name" value="XANTHINE DEHYDROGENASE SUBUNIT C-RELATED"/>
    <property type="match status" value="1"/>
</dbReference>
<evidence type="ECO:0000256" key="1">
    <source>
        <dbReference type="ARBA" id="ARBA00022630"/>
    </source>
</evidence>
<dbReference type="InterPro" id="IPR005107">
    <property type="entry name" value="CO_DH_flav_C"/>
</dbReference>
<dbReference type="Pfam" id="PF03450">
    <property type="entry name" value="CO_deh_flav_C"/>
    <property type="match status" value="1"/>
</dbReference>
<evidence type="ECO:0000259" key="4">
    <source>
        <dbReference type="PROSITE" id="PS51387"/>
    </source>
</evidence>
<dbReference type="PROSITE" id="PS51387">
    <property type="entry name" value="FAD_PCMH"/>
    <property type="match status" value="1"/>
</dbReference>
<dbReference type="InterPro" id="IPR036318">
    <property type="entry name" value="FAD-bd_PCMH-like_sf"/>
</dbReference>
<dbReference type="PANTHER" id="PTHR42659:SF2">
    <property type="entry name" value="XANTHINE DEHYDROGENASE SUBUNIT C-RELATED"/>
    <property type="match status" value="1"/>
</dbReference>
<dbReference type="InterPro" id="IPR016167">
    <property type="entry name" value="FAD-bd_PCMH_sub1"/>
</dbReference>
<keyword evidence="2" id="KW-0274">FAD</keyword>
<dbReference type="Gene3D" id="3.30.465.10">
    <property type="match status" value="1"/>
</dbReference>
<dbReference type="SMART" id="SM01092">
    <property type="entry name" value="CO_deh_flav_C"/>
    <property type="match status" value="1"/>
</dbReference>
<dbReference type="InterPro" id="IPR002346">
    <property type="entry name" value="Mopterin_DH_FAD-bd"/>
</dbReference>
<dbReference type="Pfam" id="PF00941">
    <property type="entry name" value="FAD_binding_5"/>
    <property type="match status" value="1"/>
</dbReference>
<dbReference type="SUPFAM" id="SSF55447">
    <property type="entry name" value="CO dehydrogenase flavoprotein C-terminal domain-like"/>
    <property type="match status" value="1"/>
</dbReference>
<evidence type="ECO:0000256" key="2">
    <source>
        <dbReference type="ARBA" id="ARBA00022827"/>
    </source>
</evidence>
<accession>A0ABR8QQG5</accession>
<gene>
    <name evidence="5" type="ORF">H9655_12215</name>
</gene>
<comment type="caution">
    <text evidence="5">The sequence shown here is derived from an EMBL/GenBank/DDBJ whole genome shotgun (WGS) entry which is preliminary data.</text>
</comment>
<reference evidence="5 6" key="1">
    <citation type="submission" date="2020-08" db="EMBL/GenBank/DDBJ databases">
        <title>A Genomic Blueprint of the Chicken Gut Microbiome.</title>
        <authorList>
            <person name="Gilroy R."/>
            <person name="Ravi A."/>
            <person name="Getino M."/>
            <person name="Pursley I."/>
            <person name="Horton D.L."/>
            <person name="Alikhan N.-F."/>
            <person name="Baker D."/>
            <person name="Gharbi K."/>
            <person name="Hall N."/>
            <person name="Watson M."/>
            <person name="Adriaenssens E.M."/>
            <person name="Foster-Nyarko E."/>
            <person name="Jarju S."/>
            <person name="Secka A."/>
            <person name="Antonio M."/>
            <person name="Oren A."/>
            <person name="Chaudhuri R."/>
            <person name="La Ragione R.M."/>
            <person name="Hildebrand F."/>
            <person name="Pallen M.J."/>
        </authorList>
    </citation>
    <scope>NUCLEOTIDE SEQUENCE [LARGE SCALE GENOMIC DNA]</scope>
    <source>
        <strain evidence="5 6">Sa5YUA1</strain>
    </source>
</reference>
<dbReference type="Gene3D" id="3.30.43.10">
    <property type="entry name" value="Uridine Diphospho-n-acetylenolpyruvylglucosamine Reductase, domain 2"/>
    <property type="match status" value="1"/>
</dbReference>